<dbReference type="InterPro" id="IPR003787">
    <property type="entry name" value="Sulphur_relay_DsrE/F-like"/>
</dbReference>
<dbReference type="Proteomes" id="UP000310017">
    <property type="component" value="Chromosome"/>
</dbReference>
<dbReference type="EMBL" id="CP040710">
    <property type="protein sequence ID" value="QCX00025.1"/>
    <property type="molecule type" value="Genomic_DNA"/>
</dbReference>
<evidence type="ECO:0000313" key="2">
    <source>
        <dbReference type="EMBL" id="QCX00025.1"/>
    </source>
</evidence>
<dbReference type="KEGG" id="asag:FGM00_07895"/>
<dbReference type="Gene3D" id="3.40.1260.10">
    <property type="entry name" value="DsrEFH-like"/>
    <property type="match status" value="1"/>
</dbReference>
<dbReference type="PANTHER" id="PTHR37691:SF1">
    <property type="entry name" value="BLR3518 PROTEIN"/>
    <property type="match status" value="1"/>
</dbReference>
<dbReference type="SUPFAM" id="SSF75169">
    <property type="entry name" value="DsrEFH-like"/>
    <property type="match status" value="1"/>
</dbReference>
<organism evidence="2 3">
    <name type="scientific">Aggregatimonas sangjinii</name>
    <dbReference type="NCBI Taxonomy" id="2583587"/>
    <lineage>
        <taxon>Bacteria</taxon>
        <taxon>Pseudomonadati</taxon>
        <taxon>Bacteroidota</taxon>
        <taxon>Flavobacteriia</taxon>
        <taxon>Flavobacteriales</taxon>
        <taxon>Flavobacteriaceae</taxon>
        <taxon>Aggregatimonas</taxon>
    </lineage>
</organism>
<sequence length="180" mass="20158">MKKIISLLVFCSILFSIDTHAQTKESGPIIKEYGKVWKIENPDYKVDVNKEYKVVFDIMNSPDSHTEINKSIETAARFMNMHAQSGVPASNLKVVLVVHNQASKDMITDAAYQDRYQADNPNKGLIQALMDAGAKVIFCGQSSLSRNFPREELLDGVQLSLSAMTALIQLQDEGYQLIKF</sequence>
<evidence type="ECO:0000256" key="1">
    <source>
        <dbReference type="SAM" id="SignalP"/>
    </source>
</evidence>
<keyword evidence="1" id="KW-0732">Signal</keyword>
<feature type="signal peptide" evidence="1">
    <location>
        <begin position="1"/>
        <end position="21"/>
    </location>
</feature>
<dbReference type="AlphaFoldDB" id="A0A5B7SMZ0"/>
<dbReference type="InterPro" id="IPR027396">
    <property type="entry name" value="DsrEFH-like"/>
</dbReference>
<dbReference type="RefSeq" id="WP_138852372.1">
    <property type="nucleotide sequence ID" value="NZ_CP040710.1"/>
</dbReference>
<dbReference type="PANTHER" id="PTHR37691">
    <property type="entry name" value="BLR3518 PROTEIN"/>
    <property type="match status" value="1"/>
</dbReference>
<keyword evidence="3" id="KW-1185">Reference proteome</keyword>
<protein>
    <submittedName>
        <fullName evidence="2">DsrE family protein</fullName>
    </submittedName>
</protein>
<dbReference type="Pfam" id="PF02635">
    <property type="entry name" value="DsrE"/>
    <property type="match status" value="1"/>
</dbReference>
<name>A0A5B7SMZ0_9FLAO</name>
<feature type="chain" id="PRO_5022719096" evidence="1">
    <location>
        <begin position="22"/>
        <end position="180"/>
    </location>
</feature>
<dbReference type="OrthoDB" id="7206705at2"/>
<evidence type="ECO:0000313" key="3">
    <source>
        <dbReference type="Proteomes" id="UP000310017"/>
    </source>
</evidence>
<proteinExistence type="predicted"/>
<reference evidence="2 3" key="1">
    <citation type="submission" date="2019-05" db="EMBL/GenBank/DDBJ databases">
        <title>Genome sequencing of F202Z8.</title>
        <authorList>
            <person name="Kwon Y.M."/>
        </authorList>
    </citation>
    <scope>NUCLEOTIDE SEQUENCE [LARGE SCALE GENOMIC DNA]</scope>
    <source>
        <strain evidence="2 3">F202Z8</strain>
    </source>
</reference>
<accession>A0A5B7SMZ0</accession>
<gene>
    <name evidence="2" type="ORF">FGM00_07895</name>
</gene>